<dbReference type="Pfam" id="PF00239">
    <property type="entry name" value="Resolvase"/>
    <property type="match status" value="1"/>
</dbReference>
<dbReference type="Gene3D" id="3.90.1750.20">
    <property type="entry name" value="Putative Large Serine Recombinase, Chain B, Domain 2"/>
    <property type="match status" value="1"/>
</dbReference>
<dbReference type="InterPro" id="IPR006119">
    <property type="entry name" value="Resolv_N"/>
</dbReference>
<protein>
    <recommendedName>
        <fullName evidence="5">Recombinase family protein</fullName>
    </recommendedName>
</protein>
<dbReference type="Pfam" id="PF07508">
    <property type="entry name" value="Recombinase"/>
    <property type="match status" value="1"/>
</dbReference>
<dbReference type="GO" id="GO:0000150">
    <property type="term" value="F:DNA strand exchange activity"/>
    <property type="evidence" value="ECO:0007669"/>
    <property type="project" value="InterPro"/>
</dbReference>
<dbReference type="SUPFAM" id="SSF53041">
    <property type="entry name" value="Resolvase-like"/>
    <property type="match status" value="1"/>
</dbReference>
<dbReference type="CDD" id="cd03768">
    <property type="entry name" value="SR_ResInv"/>
    <property type="match status" value="1"/>
</dbReference>
<dbReference type="PANTHER" id="PTHR30461">
    <property type="entry name" value="DNA-INVERTASE FROM LAMBDOID PROPHAGE"/>
    <property type="match status" value="1"/>
</dbReference>
<dbReference type="PROSITE" id="PS51737">
    <property type="entry name" value="RECOMBINASE_DNA_BIND"/>
    <property type="match status" value="1"/>
</dbReference>
<feature type="domain" description="Resolvase/invertase-type recombinase catalytic" evidence="1">
    <location>
        <begin position="10"/>
        <end position="162"/>
    </location>
</feature>
<gene>
    <name evidence="3" type="ORF">F2P47_02485</name>
</gene>
<feature type="domain" description="Recombinase" evidence="2">
    <location>
        <begin position="170"/>
        <end position="284"/>
    </location>
</feature>
<dbReference type="Gene3D" id="3.40.50.1390">
    <property type="entry name" value="Resolvase, N-terminal catalytic domain"/>
    <property type="match status" value="1"/>
</dbReference>
<dbReference type="InterPro" id="IPR011109">
    <property type="entry name" value="DNA_bind_recombinase_dom"/>
</dbReference>
<accession>A0A6N6VM82</accession>
<dbReference type="Proteomes" id="UP000468901">
    <property type="component" value="Unassembled WGS sequence"/>
</dbReference>
<evidence type="ECO:0000313" key="3">
    <source>
        <dbReference type="EMBL" id="KAB7742159.1"/>
    </source>
</evidence>
<reference evidence="3 4" key="1">
    <citation type="submission" date="2019-09" db="EMBL/GenBank/DDBJ databases">
        <title>Parvibaculum sedimenti sp. nov., isolated from sediment.</title>
        <authorList>
            <person name="Wang Y."/>
        </authorList>
    </citation>
    <scope>NUCLEOTIDE SEQUENCE [LARGE SCALE GENOMIC DNA]</scope>
    <source>
        <strain evidence="3 4">HXT-9</strain>
    </source>
</reference>
<dbReference type="RefSeq" id="WP_152214581.1">
    <property type="nucleotide sequence ID" value="NZ_WESC01000002.1"/>
</dbReference>
<dbReference type="InterPro" id="IPR036162">
    <property type="entry name" value="Resolvase-like_N_sf"/>
</dbReference>
<dbReference type="InterPro" id="IPR050639">
    <property type="entry name" value="SSR_resolvase"/>
</dbReference>
<dbReference type="EMBL" id="WESC01000002">
    <property type="protein sequence ID" value="KAB7742159.1"/>
    <property type="molecule type" value="Genomic_DNA"/>
</dbReference>
<evidence type="ECO:0000259" key="1">
    <source>
        <dbReference type="PROSITE" id="PS51736"/>
    </source>
</evidence>
<dbReference type="SUPFAM" id="SSF109709">
    <property type="entry name" value="KorB DNA-binding domain-like"/>
    <property type="match status" value="1"/>
</dbReference>
<dbReference type="AlphaFoldDB" id="A0A6N6VM82"/>
<proteinExistence type="predicted"/>
<name>A0A6N6VM82_9HYPH</name>
<evidence type="ECO:0000313" key="4">
    <source>
        <dbReference type="Proteomes" id="UP000468901"/>
    </source>
</evidence>
<dbReference type="SMART" id="SM00857">
    <property type="entry name" value="Resolvase"/>
    <property type="match status" value="1"/>
</dbReference>
<dbReference type="PROSITE" id="PS51736">
    <property type="entry name" value="RECOMBINASES_3"/>
    <property type="match status" value="1"/>
</dbReference>
<evidence type="ECO:0008006" key="5">
    <source>
        <dbReference type="Google" id="ProtNLM"/>
    </source>
</evidence>
<comment type="caution">
    <text evidence="3">The sequence shown here is derived from an EMBL/GenBank/DDBJ whole genome shotgun (WGS) entry which is preliminary data.</text>
</comment>
<dbReference type="InterPro" id="IPR038109">
    <property type="entry name" value="DNA_bind_recomb_sf"/>
</dbReference>
<dbReference type="GO" id="GO:0003677">
    <property type="term" value="F:DNA binding"/>
    <property type="evidence" value="ECO:0007669"/>
    <property type="project" value="InterPro"/>
</dbReference>
<keyword evidence="4" id="KW-1185">Reference proteome</keyword>
<sequence>MAKEPVKPQRCAIYTRKSSEEGLEQEFNSLDAQREAGEAYIKSQSHEGWKLIKTAYDDGGFSGGNVERPGLRRLTADIEARKIDIVVVYKVDRLTRSLSDFARLIQVFEQNDVSFVSVTQQFNTTTSMGRLMLNVLLSFAQFEREVTGERIRDKIAASKKKGMWMGGTVPMGYEARDRKLLIKEKDAEVVRHIFRRYLELGNVSSLMHELRAQGTRTRAYTSEAGRAFGGRLFSRGHLYAILNNRLYLGEIVHKGVSHPGEHEAVIDQTLWDEVQKTLASNRHSFKTDLRVESPSFLKGLLQDSVGNRMSPSHGQKRHHRYRYYVSRAILEDRPDDAGAVSRIPAHELERLVEREVMRALAETEATRLQAGELSRLEEGPRRTQLRDLMRKVVLRHDTILIEMQQLDDAQTEGDQGQEPLILTLPFVLQKRGGKSKLVTHGNEPAFIEGPRQVLIDAIAKAWGWRRRLEAGSVESVTAIAKEEGVKLTYISRMLRFAYLAPDIIEAILDGTAPDTFSGMALRIPLPLDWNEQRRAFGFEQVPA</sequence>
<organism evidence="3 4">
    <name type="scientific">Parvibaculum sedimenti</name>
    <dbReference type="NCBI Taxonomy" id="2608632"/>
    <lineage>
        <taxon>Bacteria</taxon>
        <taxon>Pseudomonadati</taxon>
        <taxon>Pseudomonadota</taxon>
        <taxon>Alphaproteobacteria</taxon>
        <taxon>Hyphomicrobiales</taxon>
        <taxon>Parvibaculaceae</taxon>
        <taxon>Parvibaculum</taxon>
    </lineage>
</organism>
<evidence type="ECO:0000259" key="2">
    <source>
        <dbReference type="PROSITE" id="PS51737"/>
    </source>
</evidence>
<dbReference type="PANTHER" id="PTHR30461:SF23">
    <property type="entry name" value="DNA RECOMBINASE-RELATED"/>
    <property type="match status" value="1"/>
</dbReference>